<accession>A0A645AA48</accession>
<evidence type="ECO:0000313" key="1">
    <source>
        <dbReference type="EMBL" id="MPM49171.1"/>
    </source>
</evidence>
<gene>
    <name evidence="1" type="ORF">SDC9_95899</name>
</gene>
<protein>
    <submittedName>
        <fullName evidence="1">Uncharacterized protein</fullName>
    </submittedName>
</protein>
<reference evidence="1" key="1">
    <citation type="submission" date="2019-08" db="EMBL/GenBank/DDBJ databases">
        <authorList>
            <person name="Kucharzyk K."/>
            <person name="Murdoch R.W."/>
            <person name="Higgins S."/>
            <person name="Loffler F."/>
        </authorList>
    </citation>
    <scope>NUCLEOTIDE SEQUENCE</scope>
</reference>
<sequence length="273" mass="30196">MVCVGITPLRQRRLLVIQSMPLRLRLFVEQGGQGQRQGVFALLRRALFGQLMLPLLQLLLRVQAGCIRRLPCRVHRLQQLCGFAGGQLLKFRRCVLNGCIRVAHALLRALQCGLVVGQRGAPLQLGAQIIGLARKRLLLCADRLGLGLDGRALFFAKQFHAVGTRLQQCQLVSFGACALEHALGDFSVNFGAGKFFQQFGAIIRVGVQERGEPALREQHRARKAREVKARDLGDLPELLAHMPRDHRAVALGQFDLRGLQRAIHLVARAALAP</sequence>
<comment type="caution">
    <text evidence="1">The sequence shown here is derived from an EMBL/GenBank/DDBJ whole genome shotgun (WGS) entry which is preliminary data.</text>
</comment>
<dbReference type="AlphaFoldDB" id="A0A645AA48"/>
<organism evidence="1">
    <name type="scientific">bioreactor metagenome</name>
    <dbReference type="NCBI Taxonomy" id="1076179"/>
    <lineage>
        <taxon>unclassified sequences</taxon>
        <taxon>metagenomes</taxon>
        <taxon>ecological metagenomes</taxon>
    </lineage>
</organism>
<dbReference type="EMBL" id="VSSQ01012409">
    <property type="protein sequence ID" value="MPM49171.1"/>
    <property type="molecule type" value="Genomic_DNA"/>
</dbReference>
<proteinExistence type="predicted"/>
<name>A0A645AA48_9ZZZZ</name>